<accession>A0A2P2EE42</accession>
<sequence>MSMSTPIRIGLGVGIAALAVAGFAIASGQLMPPKTNATSTSPLQQTTNQISARDDDHHDDHDDRYEHRIETRVIDAKTGKVLTEEIRRAEDRSDRKSDPDKVHDRDDQQGGRDDD</sequence>
<name>A0A2P2EE42_9PROT</name>
<organism evidence="2 3">
    <name type="scientific">Candidatus Phycosocius bacilliformis</name>
    <dbReference type="NCBI Taxonomy" id="1445552"/>
    <lineage>
        <taxon>Bacteria</taxon>
        <taxon>Pseudomonadati</taxon>
        <taxon>Pseudomonadota</taxon>
        <taxon>Alphaproteobacteria</taxon>
        <taxon>Caulobacterales</taxon>
        <taxon>Caulobacterales incertae sedis</taxon>
        <taxon>Candidatus Phycosocius</taxon>
    </lineage>
</organism>
<dbReference type="RefSeq" id="WP_133245851.1">
    <property type="nucleotide sequence ID" value="NZ_BFBR01000012.1"/>
</dbReference>
<evidence type="ECO:0000256" key="1">
    <source>
        <dbReference type="SAM" id="MobiDB-lite"/>
    </source>
</evidence>
<reference evidence="2 3" key="1">
    <citation type="journal article" date="2018" name="Genome Announc.">
        <title>Draft Genome Sequence of "Candidatus Phycosocius bacilliformis," an Alphaproteobacterial Ectosymbiont of the Hydrocarbon-Producing Green Alga Botryococcus braunii.</title>
        <authorList>
            <person name="Tanabe Y."/>
            <person name="Yamaguchi H."/>
            <person name="Watanabe M.M."/>
        </authorList>
    </citation>
    <scope>NUCLEOTIDE SEQUENCE [LARGE SCALE GENOMIC DNA]</scope>
    <source>
        <strain evidence="2 3">BOTRYCO-2</strain>
    </source>
</reference>
<gene>
    <name evidence="2" type="ORF">PbB2_03018</name>
</gene>
<evidence type="ECO:0000313" key="3">
    <source>
        <dbReference type="Proteomes" id="UP000245086"/>
    </source>
</evidence>
<feature type="compositionally biased region" description="Polar residues" evidence="1">
    <location>
        <begin position="35"/>
        <end position="51"/>
    </location>
</feature>
<proteinExistence type="predicted"/>
<dbReference type="Proteomes" id="UP000245086">
    <property type="component" value="Unassembled WGS sequence"/>
</dbReference>
<keyword evidence="3" id="KW-1185">Reference proteome</keyword>
<dbReference type="AlphaFoldDB" id="A0A2P2EE42"/>
<protein>
    <recommendedName>
        <fullName evidence="4">PepSY domain-containing protein</fullName>
    </recommendedName>
</protein>
<evidence type="ECO:0000313" key="2">
    <source>
        <dbReference type="EMBL" id="GBF59323.1"/>
    </source>
</evidence>
<feature type="compositionally biased region" description="Basic and acidic residues" evidence="1">
    <location>
        <begin position="52"/>
        <end position="115"/>
    </location>
</feature>
<dbReference type="EMBL" id="BFBR01000012">
    <property type="protein sequence ID" value="GBF59323.1"/>
    <property type="molecule type" value="Genomic_DNA"/>
</dbReference>
<evidence type="ECO:0008006" key="4">
    <source>
        <dbReference type="Google" id="ProtNLM"/>
    </source>
</evidence>
<feature type="region of interest" description="Disordered" evidence="1">
    <location>
        <begin position="30"/>
        <end position="115"/>
    </location>
</feature>
<comment type="caution">
    <text evidence="2">The sequence shown here is derived from an EMBL/GenBank/DDBJ whole genome shotgun (WGS) entry which is preliminary data.</text>
</comment>